<sequence>MNKELRDNTQVEMVKLTKFAWDEFFLFDPYLPKSEVCKRLMLSAVECKSAFKIEFIGEGEMLMVFRLKGRLVHTELHRRYFGDFTPAPETPFTPQTAVFLVATEGKGALGGDWLKLRPQTQALALGR</sequence>
<dbReference type="EMBL" id="JBHTBQ010000019">
    <property type="protein sequence ID" value="MFC7420577.1"/>
    <property type="molecule type" value="Genomic_DNA"/>
</dbReference>
<gene>
    <name evidence="1" type="ORF">ACFQNF_11910</name>
</gene>
<dbReference type="RefSeq" id="WP_380188176.1">
    <property type="nucleotide sequence ID" value="NZ_JBHTBQ010000019.1"/>
</dbReference>
<name>A0ABW2R305_9NEIS</name>
<dbReference type="Proteomes" id="UP001596473">
    <property type="component" value="Unassembled WGS sequence"/>
</dbReference>
<evidence type="ECO:0000313" key="1">
    <source>
        <dbReference type="EMBL" id="MFC7420577.1"/>
    </source>
</evidence>
<protein>
    <submittedName>
        <fullName evidence="1">Uncharacterized protein</fullName>
    </submittedName>
</protein>
<evidence type="ECO:0000313" key="2">
    <source>
        <dbReference type="Proteomes" id="UP001596473"/>
    </source>
</evidence>
<comment type="caution">
    <text evidence="1">The sequence shown here is derived from an EMBL/GenBank/DDBJ whole genome shotgun (WGS) entry which is preliminary data.</text>
</comment>
<accession>A0ABW2R305</accession>
<keyword evidence="2" id="KW-1185">Reference proteome</keyword>
<organism evidence="1 2">
    <name type="scientific">Iodobacter arcticus</name>
    <dbReference type="NCBI Taxonomy" id="590593"/>
    <lineage>
        <taxon>Bacteria</taxon>
        <taxon>Pseudomonadati</taxon>
        <taxon>Pseudomonadota</taxon>
        <taxon>Betaproteobacteria</taxon>
        <taxon>Neisseriales</taxon>
        <taxon>Chitinibacteraceae</taxon>
        <taxon>Iodobacter</taxon>
    </lineage>
</organism>
<reference evidence="2" key="1">
    <citation type="journal article" date="2019" name="Int. J. Syst. Evol. Microbiol.">
        <title>The Global Catalogue of Microorganisms (GCM) 10K type strain sequencing project: providing services to taxonomists for standard genome sequencing and annotation.</title>
        <authorList>
            <consortium name="The Broad Institute Genomics Platform"/>
            <consortium name="The Broad Institute Genome Sequencing Center for Infectious Disease"/>
            <person name="Wu L."/>
            <person name="Ma J."/>
        </authorList>
    </citation>
    <scope>NUCLEOTIDE SEQUENCE [LARGE SCALE GENOMIC DNA]</scope>
    <source>
        <strain evidence="2">CCUG 62945</strain>
    </source>
</reference>
<proteinExistence type="predicted"/>